<protein>
    <recommendedName>
        <fullName evidence="3">Secretion system C-terminal sorting domain-containing protein</fullName>
    </recommendedName>
</protein>
<evidence type="ECO:0000256" key="2">
    <source>
        <dbReference type="SAM" id="SignalP"/>
    </source>
</evidence>
<dbReference type="Gene3D" id="2.80.10.50">
    <property type="match status" value="2"/>
</dbReference>
<dbReference type="Pfam" id="PF18962">
    <property type="entry name" value="Por_Secre_tail"/>
    <property type="match status" value="1"/>
</dbReference>
<keyword evidence="1 2" id="KW-0732">Signal</keyword>
<reference evidence="4 5" key="1">
    <citation type="journal article" date="2019" name="Int. J. Syst. Evol. Microbiol.">
        <title>The Global Catalogue of Microorganisms (GCM) 10K type strain sequencing project: providing services to taxonomists for standard genome sequencing and annotation.</title>
        <authorList>
            <consortium name="The Broad Institute Genomics Platform"/>
            <consortium name="The Broad Institute Genome Sequencing Center for Infectious Disease"/>
            <person name="Wu L."/>
            <person name="Ma J."/>
        </authorList>
    </citation>
    <scope>NUCLEOTIDE SEQUENCE [LARGE SCALE GENOMIC DNA]</scope>
    <source>
        <strain evidence="4 5">JCM 16082</strain>
    </source>
</reference>
<evidence type="ECO:0000313" key="5">
    <source>
        <dbReference type="Proteomes" id="UP001500507"/>
    </source>
</evidence>
<proteinExistence type="predicted"/>
<dbReference type="RefSeq" id="WP_343762753.1">
    <property type="nucleotide sequence ID" value="NZ_BAAAFG010000001.1"/>
</dbReference>
<comment type="caution">
    <text evidence="4">The sequence shown here is derived from an EMBL/GenBank/DDBJ whole genome shotgun (WGS) entry which is preliminary data.</text>
</comment>
<evidence type="ECO:0000313" key="4">
    <source>
        <dbReference type="EMBL" id="GAA0871102.1"/>
    </source>
</evidence>
<feature type="chain" id="PRO_5047317413" description="Secretion system C-terminal sorting domain-containing protein" evidence="2">
    <location>
        <begin position="19"/>
        <end position="493"/>
    </location>
</feature>
<dbReference type="EMBL" id="BAAAFG010000001">
    <property type="protein sequence ID" value="GAA0871102.1"/>
    <property type="molecule type" value="Genomic_DNA"/>
</dbReference>
<dbReference type="InterPro" id="IPR026444">
    <property type="entry name" value="Secre_tail"/>
</dbReference>
<dbReference type="NCBIfam" id="TIGR02608">
    <property type="entry name" value="delta_60_rpt"/>
    <property type="match status" value="3"/>
</dbReference>
<name>A0ABN1MDF0_9FLAO</name>
<evidence type="ECO:0000259" key="3">
    <source>
        <dbReference type="Pfam" id="PF18962"/>
    </source>
</evidence>
<dbReference type="NCBIfam" id="TIGR04183">
    <property type="entry name" value="Por_Secre_tail"/>
    <property type="match status" value="1"/>
</dbReference>
<feature type="domain" description="Secretion system C-terminal sorting" evidence="3">
    <location>
        <begin position="425"/>
        <end position="491"/>
    </location>
</feature>
<dbReference type="InterPro" id="IPR013431">
    <property type="entry name" value="Delta_60_rpt"/>
</dbReference>
<dbReference type="Pfam" id="PF17164">
    <property type="entry name" value="DUF5122"/>
    <property type="match status" value="1"/>
</dbReference>
<feature type="signal peptide" evidence="2">
    <location>
        <begin position="1"/>
        <end position="18"/>
    </location>
</feature>
<sequence>MKKILRVLCLCLTFTAAAQDFELDLNFGNDSGSGYLGVHDGTTDFFRKVIASNDDLLYYVGYVVDPTEIAVYSTLSDGTPNPAFGDSPLKRFAVSGPNGESTNVLGEWIALQDDKLIIGARIIVGDANVTGIALIRLNLDGTLDNSFGTNGSYLYAPTGIDTFFGTLEVTASGEIFIGGRYRVGNNSNHEYMVQKLTPNGVPDSGFADNGVLIFDSFEFSRWISAIHVLDNGQIMLAGTDQDEQLFLLNADGTFDGTFGNSGVISTQIFADLKDIEQFGDSFFAIGTTRNTIEPVIFKFTTTGMDLTFGTDGVATSTVTGFMEDAFIDDNGTAYFTSNLGGFYRVFKTETANGFVPFEAGNFELFENAFNISVLYGITQLSDETIIGAGIGLNLVADNTGNDMYAIKLTHSTLSAPDFEAADITIYPNPVHDLLQFDRAISGEVRIYSILGEEVFSREVVQAKTLDVAALSAGIYLLHLRVYGKRITKKMVKK</sequence>
<accession>A0ABN1MDF0</accession>
<evidence type="ECO:0000256" key="1">
    <source>
        <dbReference type="ARBA" id="ARBA00022729"/>
    </source>
</evidence>
<keyword evidence="5" id="KW-1185">Reference proteome</keyword>
<dbReference type="Proteomes" id="UP001500507">
    <property type="component" value="Unassembled WGS sequence"/>
</dbReference>
<organism evidence="4 5">
    <name type="scientific">Gangjinia marincola</name>
    <dbReference type="NCBI Taxonomy" id="578463"/>
    <lineage>
        <taxon>Bacteria</taxon>
        <taxon>Pseudomonadati</taxon>
        <taxon>Bacteroidota</taxon>
        <taxon>Flavobacteriia</taxon>
        <taxon>Flavobacteriales</taxon>
        <taxon>Flavobacteriaceae</taxon>
        <taxon>Gangjinia</taxon>
    </lineage>
</organism>
<gene>
    <name evidence="4" type="ORF">GCM10009117_02470</name>
</gene>